<reference evidence="3 4" key="1">
    <citation type="submission" date="2014-08" db="EMBL/GenBank/DDBJ databases">
        <title>Chaperone-usher fimbriae in a diverse selection of Gallibacterium genomes.</title>
        <authorList>
            <person name="Kudirkiene E."/>
            <person name="Bager R.J."/>
            <person name="Johnson T.J."/>
            <person name="Bojesen A.M."/>
        </authorList>
    </citation>
    <scope>NUCLEOTIDE SEQUENCE [LARGE SCALE GENOMIC DNA]</scope>
    <source>
        <strain evidence="3 4">CCM5976</strain>
    </source>
</reference>
<dbReference type="PANTHER" id="PTHR37528:SF1">
    <property type="entry name" value="UPF0149 PROTEIN YGFB"/>
    <property type="match status" value="1"/>
</dbReference>
<dbReference type="Proteomes" id="UP000030418">
    <property type="component" value="Unassembled WGS sequence"/>
</dbReference>
<evidence type="ECO:0000313" key="4">
    <source>
        <dbReference type="Proteomes" id="UP000030418"/>
    </source>
</evidence>
<dbReference type="Pfam" id="PF03695">
    <property type="entry name" value="UPF0149"/>
    <property type="match status" value="1"/>
</dbReference>
<dbReference type="EMBL" id="JPXY01000022">
    <property type="protein sequence ID" value="KGQ32504.1"/>
    <property type="molecule type" value="Genomic_DNA"/>
</dbReference>
<dbReference type="AlphaFoldDB" id="A0A0A2Y4T2"/>
<comment type="caution">
    <text evidence="3">The sequence shown here is derived from an EMBL/GenBank/DDBJ whole genome shotgun (WGS) entry which is preliminary data.</text>
</comment>
<dbReference type="GO" id="GO:0005829">
    <property type="term" value="C:cytosol"/>
    <property type="evidence" value="ECO:0007669"/>
    <property type="project" value="TreeGrafter"/>
</dbReference>
<accession>A0A0A2Y4T2</accession>
<dbReference type="NCBIfam" id="NF002477">
    <property type="entry name" value="PRK01736.1"/>
    <property type="match status" value="1"/>
</dbReference>
<dbReference type="PANTHER" id="PTHR37528">
    <property type="entry name" value="UPF0149 PROTEIN YGFB"/>
    <property type="match status" value="1"/>
</dbReference>
<evidence type="ECO:0000313" key="3">
    <source>
        <dbReference type="EMBL" id="KGQ32504.1"/>
    </source>
</evidence>
<proteinExistence type="inferred from homology"/>
<protein>
    <recommendedName>
        <fullName evidence="2">UPF0149 protein P375_05430</fullName>
    </recommendedName>
</protein>
<evidence type="ECO:0000256" key="2">
    <source>
        <dbReference type="HAMAP-Rule" id="MF_00346"/>
    </source>
</evidence>
<dbReference type="InterPro" id="IPR036255">
    <property type="entry name" value="YgfB-like_sf"/>
</dbReference>
<organism evidence="3 4">
    <name type="scientific">Gallibacterium genomosp. 2</name>
    <dbReference type="NCBI Taxonomy" id="155517"/>
    <lineage>
        <taxon>Bacteria</taxon>
        <taxon>Pseudomonadati</taxon>
        <taxon>Pseudomonadota</taxon>
        <taxon>Gammaproteobacteria</taxon>
        <taxon>Pasteurellales</taxon>
        <taxon>Pasteurellaceae</taxon>
        <taxon>Gallibacterium</taxon>
    </lineage>
</organism>
<dbReference type="NCBIfam" id="TIGR02292">
    <property type="entry name" value="ygfB_yecA"/>
    <property type="match status" value="1"/>
</dbReference>
<dbReference type="InterPro" id="IPR011978">
    <property type="entry name" value="YgfB-like"/>
</dbReference>
<gene>
    <name evidence="3" type="ORF">P375_05430</name>
</gene>
<comment type="similarity">
    <text evidence="1 2">Belongs to the UPF0149 family.</text>
</comment>
<sequence length="184" mass="20823">MVAITAQQLNNELKQAGIALNGVELHGLLSGFICGGIRDESWKTLLYKFTNDDHAYPIQLLTKITELYQALQKNLADITEFEFDLDLGESGDVFQNINALSEWSNHFLLGLGLAQPNLQQEKQEDIIEAISDLREICQLGYEDGDDEEGLEQAFEEIVEYLRTIAMLFYSHFGQAQVTMHQTVH</sequence>
<name>A0A0A2Y4T2_9PAST</name>
<dbReference type="Gene3D" id="1.20.120.740">
    <property type="entry name" value="YgfB uncharacterised protein family UPF0149, PF03695"/>
    <property type="match status" value="1"/>
</dbReference>
<dbReference type="RefSeq" id="WP_039135209.1">
    <property type="nucleotide sequence ID" value="NZ_JPXY01000022.1"/>
</dbReference>
<dbReference type="SUPFAM" id="SSF101327">
    <property type="entry name" value="YgfB-like"/>
    <property type="match status" value="1"/>
</dbReference>
<evidence type="ECO:0000256" key="1">
    <source>
        <dbReference type="ARBA" id="ARBA00038308"/>
    </source>
</evidence>
<dbReference type="HAMAP" id="MF_00346">
    <property type="entry name" value="UPF0149"/>
    <property type="match status" value="1"/>
</dbReference>
<keyword evidence="4" id="KW-1185">Reference proteome</keyword>